<organism evidence="15 16">
    <name type="scientific">Nannochloropsis salina CCMP1776</name>
    <dbReference type="NCBI Taxonomy" id="1027361"/>
    <lineage>
        <taxon>Eukaryota</taxon>
        <taxon>Sar</taxon>
        <taxon>Stramenopiles</taxon>
        <taxon>Ochrophyta</taxon>
        <taxon>Eustigmatophyceae</taxon>
        <taxon>Eustigmatales</taxon>
        <taxon>Monodopsidaceae</taxon>
        <taxon>Microchloropsis</taxon>
        <taxon>Microchloropsis salina</taxon>
    </lineage>
</organism>
<comment type="caution">
    <text evidence="15">The sequence shown here is derived from an EMBL/GenBank/DDBJ whole genome shotgun (WGS) entry which is preliminary data.</text>
</comment>
<feature type="domain" description="Carbohydrate kinase FGGY C-terminal" evidence="14">
    <location>
        <begin position="272"/>
        <end position="461"/>
    </location>
</feature>
<dbReference type="GO" id="GO:0005524">
    <property type="term" value="F:ATP binding"/>
    <property type="evidence" value="ECO:0007669"/>
    <property type="project" value="UniProtKB-KW"/>
</dbReference>
<comment type="pathway">
    <text evidence="1">Polyol metabolism; glycerol degradation via glycerol kinase pathway; sn-glycerol 3-phosphate from glycerol: step 1/1.</text>
</comment>
<feature type="transmembrane region" description="Helical" evidence="12">
    <location>
        <begin position="554"/>
        <end position="572"/>
    </location>
</feature>
<sequence length="587" mass="63613">MTSSYINSYVGAIDQGTSSTKFIIYNHSGQQVGLHQLEHAQIYPQPGWVEHDPMEIWANTVTCIRRAMESANVDAELLEAVGITNQRESTLIWNKKTGVPYYNVIVWNDARTRGICEDLKTAGRRGIDRFREKTGLPIATYFSASKILWLLDNVPGLRDDAEKGEAIFGTLDSWLIYKLTDGQTHITDVTNASRTLLMDLTSLAWDETILRTLQIPAAMLPTIKSSSEVYAVGSPTTGDAPNPLAGVRLAGIMGDQQSALFGQTCFQAGQAKATYGTGAFLLMNTGTSAIASAHGLLTTVAFQLDKAAPVYALEGSVAYCGSLIQWLRDNLALLPSIGASEALAATVKDNGGVFFVPAFSGLFAPYWRDDARGVIVGLTAFNDKHHLVRAALESTAFQILEVLEAMEEDSGVSLQMLKVGGGMTDNNLLMQFQADILDVPVLTPQTKETTALGAAFAAGLAVGFWKNFEELRCIWSVGVKWDPYMPVKTRENLIHGWRKAVQRSVGWVDKKTDTTEGLGGVPFRLMRYASFSASGKNGLQGDDDVYGRYSAMRAWSALLIGTLGTLGVGLLIGSRLWTRRGGATGGV</sequence>
<keyword evidence="5" id="KW-0547">Nucleotide-binding</keyword>
<evidence type="ECO:0000256" key="3">
    <source>
        <dbReference type="ARBA" id="ARBA00012099"/>
    </source>
</evidence>
<dbReference type="InterPro" id="IPR043129">
    <property type="entry name" value="ATPase_NBD"/>
</dbReference>
<evidence type="ECO:0000259" key="14">
    <source>
        <dbReference type="Pfam" id="PF02782"/>
    </source>
</evidence>
<proteinExistence type="inferred from homology"/>
<evidence type="ECO:0000256" key="9">
    <source>
        <dbReference type="ARBA" id="ARBA00043149"/>
    </source>
</evidence>
<comment type="similarity">
    <text evidence="2 11">Belongs to the FGGY kinase family.</text>
</comment>
<evidence type="ECO:0000256" key="2">
    <source>
        <dbReference type="ARBA" id="ARBA00009156"/>
    </source>
</evidence>
<dbReference type="UniPathway" id="UPA00618">
    <property type="reaction ID" value="UER00672"/>
</dbReference>
<evidence type="ECO:0000256" key="12">
    <source>
        <dbReference type="SAM" id="Phobius"/>
    </source>
</evidence>
<evidence type="ECO:0000313" key="16">
    <source>
        <dbReference type="Proteomes" id="UP000355283"/>
    </source>
</evidence>
<dbReference type="SUPFAM" id="SSF53067">
    <property type="entry name" value="Actin-like ATPase domain"/>
    <property type="match status" value="2"/>
</dbReference>
<dbReference type="InterPro" id="IPR018484">
    <property type="entry name" value="FGGY_N"/>
</dbReference>
<keyword evidence="4 11" id="KW-0808">Transferase</keyword>
<dbReference type="PIRSF" id="PIRSF000538">
    <property type="entry name" value="GlpK"/>
    <property type="match status" value="1"/>
</dbReference>
<dbReference type="FunFam" id="3.30.420.40:FF:000007">
    <property type="entry name" value="Glycerol kinase"/>
    <property type="match status" value="1"/>
</dbReference>
<accession>A0A4D9D7H6</accession>
<gene>
    <name evidence="15" type="ORF">NSK_002783</name>
</gene>
<evidence type="ECO:0000256" key="10">
    <source>
        <dbReference type="ARBA" id="ARBA00052101"/>
    </source>
</evidence>
<dbReference type="PROSITE" id="PS00445">
    <property type="entry name" value="FGGY_KINASES_2"/>
    <property type="match status" value="1"/>
</dbReference>
<dbReference type="InterPro" id="IPR000577">
    <property type="entry name" value="Carb_kinase_FGGY"/>
</dbReference>
<name>A0A4D9D7H6_9STRA</name>
<evidence type="ECO:0000313" key="15">
    <source>
        <dbReference type="EMBL" id="TFJ85963.1"/>
    </source>
</evidence>
<dbReference type="EMBL" id="SDOX01000010">
    <property type="protein sequence ID" value="TFJ85963.1"/>
    <property type="molecule type" value="Genomic_DNA"/>
</dbReference>
<dbReference type="CDD" id="cd07769">
    <property type="entry name" value="ASKHA_NBD_FGGY_GK"/>
    <property type="match status" value="1"/>
</dbReference>
<reference evidence="15 16" key="1">
    <citation type="submission" date="2019-01" db="EMBL/GenBank/DDBJ databases">
        <title>Nuclear Genome Assembly of the Microalgal Biofuel strain Nannochloropsis salina CCMP1776.</title>
        <authorList>
            <person name="Hovde B."/>
        </authorList>
    </citation>
    <scope>NUCLEOTIDE SEQUENCE [LARGE SCALE GENOMIC DNA]</scope>
    <source>
        <strain evidence="15 16">CCMP1776</strain>
    </source>
</reference>
<dbReference type="HAMAP" id="MF_00186">
    <property type="entry name" value="Glycerol_kin"/>
    <property type="match status" value="1"/>
</dbReference>
<dbReference type="PANTHER" id="PTHR10196:SF69">
    <property type="entry name" value="GLYCEROL KINASE"/>
    <property type="match status" value="1"/>
</dbReference>
<comment type="catalytic activity">
    <reaction evidence="10">
        <text>glycerol + ATP = sn-glycerol 3-phosphate + ADP + H(+)</text>
        <dbReference type="Rhea" id="RHEA:21644"/>
        <dbReference type="ChEBI" id="CHEBI:15378"/>
        <dbReference type="ChEBI" id="CHEBI:17754"/>
        <dbReference type="ChEBI" id="CHEBI:30616"/>
        <dbReference type="ChEBI" id="CHEBI:57597"/>
        <dbReference type="ChEBI" id="CHEBI:456216"/>
        <dbReference type="EC" id="2.7.1.30"/>
    </reaction>
</comment>
<keyword evidence="12" id="KW-1133">Transmembrane helix</keyword>
<dbReference type="NCBIfam" id="NF000756">
    <property type="entry name" value="PRK00047.1"/>
    <property type="match status" value="1"/>
</dbReference>
<dbReference type="AlphaFoldDB" id="A0A4D9D7H6"/>
<dbReference type="InterPro" id="IPR018485">
    <property type="entry name" value="FGGY_C"/>
</dbReference>
<dbReference type="PANTHER" id="PTHR10196">
    <property type="entry name" value="SUGAR KINASE"/>
    <property type="match status" value="1"/>
</dbReference>
<dbReference type="InterPro" id="IPR018483">
    <property type="entry name" value="Carb_kinase_FGGY_CS"/>
</dbReference>
<dbReference type="Pfam" id="PF02782">
    <property type="entry name" value="FGGY_C"/>
    <property type="match status" value="1"/>
</dbReference>
<dbReference type="GO" id="GO:0004370">
    <property type="term" value="F:glycerol kinase activity"/>
    <property type="evidence" value="ECO:0007669"/>
    <property type="project" value="UniProtKB-EC"/>
</dbReference>
<dbReference type="FunFam" id="3.30.420.40:FF:000008">
    <property type="entry name" value="Glycerol kinase"/>
    <property type="match status" value="1"/>
</dbReference>
<dbReference type="InterPro" id="IPR005999">
    <property type="entry name" value="Glycerol_kin"/>
</dbReference>
<keyword evidence="6 11" id="KW-0418">Kinase</keyword>
<evidence type="ECO:0000256" key="6">
    <source>
        <dbReference type="ARBA" id="ARBA00022777"/>
    </source>
</evidence>
<evidence type="ECO:0000256" key="4">
    <source>
        <dbReference type="ARBA" id="ARBA00022679"/>
    </source>
</evidence>
<feature type="domain" description="Carbohydrate kinase FGGY N-terminal" evidence="13">
    <location>
        <begin position="9"/>
        <end position="262"/>
    </location>
</feature>
<keyword evidence="12" id="KW-0812">Transmembrane</keyword>
<keyword evidence="16" id="KW-1185">Reference proteome</keyword>
<evidence type="ECO:0000256" key="8">
    <source>
        <dbReference type="ARBA" id="ARBA00022840"/>
    </source>
</evidence>
<dbReference type="Proteomes" id="UP000355283">
    <property type="component" value="Unassembled WGS sequence"/>
</dbReference>
<keyword evidence="8" id="KW-0067">ATP-binding</keyword>
<evidence type="ECO:0000256" key="5">
    <source>
        <dbReference type="ARBA" id="ARBA00022741"/>
    </source>
</evidence>
<keyword evidence="12" id="KW-0472">Membrane</keyword>
<evidence type="ECO:0000256" key="11">
    <source>
        <dbReference type="RuleBase" id="RU003733"/>
    </source>
</evidence>
<dbReference type="PROSITE" id="PS00933">
    <property type="entry name" value="FGGY_KINASES_1"/>
    <property type="match status" value="1"/>
</dbReference>
<dbReference type="GO" id="GO:0019563">
    <property type="term" value="P:glycerol catabolic process"/>
    <property type="evidence" value="ECO:0007669"/>
    <property type="project" value="UniProtKB-UniPathway"/>
</dbReference>
<keyword evidence="7" id="KW-0319">Glycerol metabolism</keyword>
<dbReference type="NCBIfam" id="TIGR01311">
    <property type="entry name" value="glycerol_kin"/>
    <property type="match status" value="1"/>
</dbReference>
<dbReference type="GO" id="GO:0005829">
    <property type="term" value="C:cytosol"/>
    <property type="evidence" value="ECO:0007669"/>
    <property type="project" value="UniProtKB-ARBA"/>
</dbReference>
<dbReference type="Pfam" id="PF00370">
    <property type="entry name" value="FGGY_N"/>
    <property type="match status" value="1"/>
</dbReference>
<evidence type="ECO:0000259" key="13">
    <source>
        <dbReference type="Pfam" id="PF00370"/>
    </source>
</evidence>
<evidence type="ECO:0000256" key="1">
    <source>
        <dbReference type="ARBA" id="ARBA00005190"/>
    </source>
</evidence>
<dbReference type="EC" id="2.7.1.30" evidence="3"/>
<dbReference type="OrthoDB" id="5422795at2759"/>
<dbReference type="GO" id="GO:0006072">
    <property type="term" value="P:glycerol-3-phosphate metabolic process"/>
    <property type="evidence" value="ECO:0007669"/>
    <property type="project" value="InterPro"/>
</dbReference>
<protein>
    <recommendedName>
        <fullName evidence="3">glycerol kinase</fullName>
        <ecNumber evidence="3">2.7.1.30</ecNumber>
    </recommendedName>
    <alternativeName>
        <fullName evidence="9">ATP:glycerol 3-phosphotransferase</fullName>
    </alternativeName>
</protein>
<evidence type="ECO:0000256" key="7">
    <source>
        <dbReference type="ARBA" id="ARBA00022798"/>
    </source>
</evidence>
<dbReference type="Gene3D" id="3.30.420.40">
    <property type="match status" value="2"/>
</dbReference>